<dbReference type="PANTHER" id="PTHR47835:SF3">
    <property type="entry name" value="HELICASE FOR MEIOSIS 1"/>
    <property type="match status" value="1"/>
</dbReference>
<dbReference type="SMART" id="SM00490">
    <property type="entry name" value="HELICc"/>
    <property type="match status" value="1"/>
</dbReference>
<feature type="transmembrane region" description="Helical" evidence="16">
    <location>
        <begin position="132"/>
        <end position="150"/>
    </location>
</feature>
<evidence type="ECO:0000256" key="7">
    <source>
        <dbReference type="ARBA" id="ARBA00022840"/>
    </source>
</evidence>
<dbReference type="InterPro" id="IPR037185">
    <property type="entry name" value="EmrE-like"/>
</dbReference>
<evidence type="ECO:0000256" key="9">
    <source>
        <dbReference type="ARBA" id="ARBA00023136"/>
    </source>
</evidence>
<comment type="similarity">
    <text evidence="2">Belongs to the helicase family. SKI2 subfamily.</text>
</comment>
<evidence type="ECO:0000256" key="11">
    <source>
        <dbReference type="ARBA" id="ARBA00023254"/>
    </source>
</evidence>
<dbReference type="GO" id="GO:0016787">
    <property type="term" value="F:hydrolase activity"/>
    <property type="evidence" value="ECO:0007669"/>
    <property type="project" value="UniProtKB-KW"/>
</dbReference>
<feature type="region of interest" description="Disordered" evidence="15">
    <location>
        <begin position="1491"/>
        <end position="1520"/>
    </location>
</feature>
<sequence length="1805" mass="200154">MGLEAERKGSSFTRLPMKQLSLALLTLQNSALILVMHYSRIMPPVNGLRYHTSTSVFLNELLKTGVSLTMVLYDISKNVPPSTTVTTLFRKLFEAVFTNDSWKLAIPAVLYTFQNTLQYVAVSNLDAATFQVTYQLKILTTALFSVLLLGRTLSPRRWASLLLLVVGVSIIQFPHTSSSSHGHFARSLEPESVSAPGVPAQLRHMGTRALKQLINRSASYQGIEEDEAFLALQHPPLDRSIGMAAVLVACVLSGLAGVSFEKVLKESTTSGASLWIRNAQLSFWSLFPSLFIGVIFLDGENIAKDGFFAGYNWVVWSAIGLQGCGGIVVAMVINDADNIAKNFATSISIILSCIGSMFFFDFSVTKSYLLGTTIVLLATYVYSIADQVQAKPTRTGKFERLNLEKIVEENEKDRILSPASVSSYLSRRSSSRPTTPNPTVGRHWSRTEETSPSSKRIERSQPRQSFLGSQTTSISHNPPQRNRYRTSHQFDDINEVDEQHEQGIVFDRFDQYLLKCVNEDRVSQAVRGEARLSFAPSTSKSLPHHLTSQSSMRGESYQGENYDYYDYHDDLAQAFFGVTQAGEPSSDGRPTESSSPAFRASQRRTGARQELAQSITHEETFTPVASEMSQPSNSRPKGDFVHKSPETQHMNISKDIVGHQRPVCSGIRLVPVSELPDRLKSIFSFPVFNAVQSRSFNSVYNSDDNFVLASPTGSGKTVILELAICRAFVRNATGQYKIVYQAPIKALCSERQRDWQKKFEPLGLTVIELTGDSDNAHVQSVQKADIIVTTPEKWDSITRKWKDHEKLMRLIRLFLIDEVHILKDERGAILEAVVSRMKAIGTDVRFVALSATVPNIEDVASWLGKNAAAPHKAAMMENFGEEFRPVKLQKYVCGFPTSGNDFQFDNFLDKKLVELIPKYSERKPIMIFCFTRASAVSTAKMLANWYSSFPDATTCWKATRSAVLVRDKDLQQCATSAVAFHHGGLELDDRAAVEQGYLKGSINVICCTSTLAVGVNLPCHLVIIKNTVKFVGGAGIQEYSDLEVMQMLGRAGRIQFDNSAVAVIMTRQSKVPHYDKMVSGKELLESNLHLGLIDHLNAEIGLGTITDLNTARKWLSGTFFYVRLKRNAEHYKLQSPKGGTSVDGQLERICQRDLEFLEQENLITTDNGIKATEFGLAMIRYYVRFRTMKLFLGLQPKALLSEIVSALSQADEFKEIRFRSGEKSFYKKLNQSSQMRFPVPVALTTTAHKVSLILQSVLGGADMTWDKDTSKHRNQYNLEANTVFKHATRLVRCIIDCQLELRDAVAAGHALMLERSLCARAWDDSPMHMKQIPDIGNVSVRKLINAGIKSVEELEMTDTQRLETVLGRNPPFGLKLLEKLKPFPKLRVSVTIPSSAIKKTDQGPEVLLQVALGFLNDQPPLKWLNSPVYVCLVSHSGSQLGKGKTLPVNAVVESAEQYLNCVVMCTEIAGTARQVSVKPKVPPHMFAARQPNPLLAQRPPVNAGRRGVGGDSRSDEPSNRIVEIDDDGIDDEELLQASYGDLNFDHIDDFPDVADTITRTNTAKNARLGVDSASAVPSQDIEGPKQLENGRWSCNHSCKDKSACKHLCCREGLDKPPKKSAKKQPPIATTSQSDGKRKPTGNNVHQSTLSSVQSAKKRDFHAIDTVDLTEPSKRNNHGAGIQGLREVQNLQQLHRRAQIADPPASISSVTRKKPAHCFGEGGQVHLSFLATDSTEDQDNPPSSDYGCIPSETAELCYEDFENVSDKEYSGCMEQVGPEYRPHEDFTLEGPAGIELNDNQNPKPEG</sequence>
<evidence type="ECO:0000259" key="17">
    <source>
        <dbReference type="PROSITE" id="PS51192"/>
    </source>
</evidence>
<dbReference type="Pfam" id="PF02889">
    <property type="entry name" value="Sec63"/>
    <property type="match status" value="1"/>
</dbReference>
<feature type="transmembrane region" description="Helical" evidence="16">
    <location>
        <begin position="20"/>
        <end position="39"/>
    </location>
</feature>
<keyword evidence="7" id="KW-0067">ATP-binding</keyword>
<dbReference type="SUPFAM" id="SSF158702">
    <property type="entry name" value="Sec63 N-terminal domain-like"/>
    <property type="match status" value="1"/>
</dbReference>
<feature type="compositionally biased region" description="Low complexity" evidence="15">
    <location>
        <begin position="426"/>
        <end position="439"/>
    </location>
</feature>
<dbReference type="InterPro" id="IPR057842">
    <property type="entry name" value="WH_MER3"/>
</dbReference>
<keyword evidence="20" id="KW-1185">Reference proteome</keyword>
<keyword evidence="6" id="KW-0347">Helicase</keyword>
<keyword evidence="4" id="KW-0547">Nucleotide-binding</keyword>
<feature type="transmembrane region" description="Helical" evidence="16">
    <location>
        <begin position="280"/>
        <end position="299"/>
    </location>
</feature>
<dbReference type="RefSeq" id="XP_033389384.1">
    <property type="nucleotide sequence ID" value="XM_033524152.1"/>
</dbReference>
<dbReference type="GO" id="GO:0043138">
    <property type="term" value="F:3'-5' DNA helicase activity"/>
    <property type="evidence" value="ECO:0007669"/>
    <property type="project" value="UniProtKB-EC"/>
</dbReference>
<feature type="compositionally biased region" description="Polar residues" evidence="15">
    <location>
        <begin position="462"/>
        <end position="480"/>
    </location>
</feature>
<dbReference type="PROSITE" id="PS51192">
    <property type="entry name" value="HELICASE_ATP_BIND_1"/>
    <property type="match status" value="1"/>
</dbReference>
<gene>
    <name evidence="19" type="ORF">BU24DRAFT_361636</name>
</gene>
<keyword evidence="11" id="KW-0469">Meiosis</keyword>
<evidence type="ECO:0000256" key="13">
    <source>
        <dbReference type="ARBA" id="ARBA00034808"/>
    </source>
</evidence>
<evidence type="ECO:0000256" key="6">
    <source>
        <dbReference type="ARBA" id="ARBA00022806"/>
    </source>
</evidence>
<dbReference type="InterPro" id="IPR014001">
    <property type="entry name" value="Helicase_ATP-bd"/>
</dbReference>
<feature type="region of interest" description="Disordered" evidence="15">
    <location>
        <begin position="534"/>
        <end position="554"/>
    </location>
</feature>
<dbReference type="NCBIfam" id="TIGR00803">
    <property type="entry name" value="nst"/>
    <property type="match status" value="2"/>
</dbReference>
<feature type="region of interest" description="Disordered" evidence="15">
    <location>
        <begin position="1614"/>
        <end position="1656"/>
    </location>
</feature>
<dbReference type="SUPFAM" id="SSF103481">
    <property type="entry name" value="Multidrug resistance efflux transporter EmrE"/>
    <property type="match status" value="1"/>
</dbReference>
<keyword evidence="3 16" id="KW-0812">Transmembrane</keyword>
<dbReference type="Gene3D" id="1.10.3380.10">
    <property type="entry name" value="Sec63 N-terminal domain-like domain"/>
    <property type="match status" value="1"/>
</dbReference>
<dbReference type="InterPro" id="IPR011545">
    <property type="entry name" value="DEAD/DEAH_box_helicase_dom"/>
</dbReference>
<evidence type="ECO:0000256" key="15">
    <source>
        <dbReference type="SAM" id="MobiDB-lite"/>
    </source>
</evidence>
<dbReference type="InterPro" id="IPR027417">
    <property type="entry name" value="P-loop_NTPase"/>
</dbReference>
<evidence type="ECO:0000256" key="3">
    <source>
        <dbReference type="ARBA" id="ARBA00022692"/>
    </source>
</evidence>
<dbReference type="GeneID" id="54281549"/>
<evidence type="ECO:0000256" key="14">
    <source>
        <dbReference type="ARBA" id="ARBA00048988"/>
    </source>
</evidence>
<evidence type="ECO:0000256" key="10">
    <source>
        <dbReference type="ARBA" id="ARBA00023235"/>
    </source>
</evidence>
<feature type="compositionally biased region" description="Polar residues" evidence="15">
    <location>
        <begin position="535"/>
        <end position="553"/>
    </location>
</feature>
<dbReference type="Gene3D" id="1.10.10.10">
    <property type="entry name" value="Winged helix-like DNA-binding domain superfamily/Winged helix DNA-binding domain"/>
    <property type="match status" value="1"/>
</dbReference>
<evidence type="ECO:0000256" key="16">
    <source>
        <dbReference type="SAM" id="Phobius"/>
    </source>
</evidence>
<accession>A0A6A5Y662</accession>
<feature type="transmembrane region" description="Helical" evidence="16">
    <location>
        <begin position="241"/>
        <end position="260"/>
    </location>
</feature>
<dbReference type="OrthoDB" id="5575at2759"/>
<feature type="domain" description="Helicase ATP-binding" evidence="17">
    <location>
        <begin position="697"/>
        <end position="871"/>
    </location>
</feature>
<dbReference type="InterPro" id="IPR036388">
    <property type="entry name" value="WH-like_DNA-bd_sf"/>
</dbReference>
<dbReference type="GO" id="GO:0000139">
    <property type="term" value="C:Golgi membrane"/>
    <property type="evidence" value="ECO:0007669"/>
    <property type="project" value="InterPro"/>
</dbReference>
<feature type="transmembrane region" description="Helical" evidence="16">
    <location>
        <begin position="339"/>
        <end position="360"/>
    </location>
</feature>
<feature type="compositionally biased region" description="Basic and acidic residues" evidence="15">
    <location>
        <begin position="445"/>
        <end position="461"/>
    </location>
</feature>
<dbReference type="SUPFAM" id="SSF46785">
    <property type="entry name" value="Winged helix' DNA-binding domain"/>
    <property type="match status" value="1"/>
</dbReference>
<keyword evidence="10" id="KW-0413">Isomerase</keyword>
<dbReference type="PROSITE" id="PS51194">
    <property type="entry name" value="HELICASE_CTER"/>
    <property type="match status" value="1"/>
</dbReference>
<dbReference type="GO" id="GO:0051321">
    <property type="term" value="P:meiotic cell cycle"/>
    <property type="evidence" value="ECO:0007669"/>
    <property type="project" value="UniProtKB-KW"/>
</dbReference>
<comment type="catalytic activity">
    <reaction evidence="12">
        <text>Couples ATP hydrolysis with the unwinding of duplex DNA by translocating in the 3'-5' direction.</text>
        <dbReference type="EC" id="5.6.2.4"/>
    </reaction>
</comment>
<dbReference type="Proteomes" id="UP000799778">
    <property type="component" value="Unassembled WGS sequence"/>
</dbReference>
<dbReference type="GO" id="GO:0005524">
    <property type="term" value="F:ATP binding"/>
    <property type="evidence" value="ECO:0007669"/>
    <property type="project" value="UniProtKB-KW"/>
</dbReference>
<dbReference type="FunFam" id="1.10.10.10:FF:000012">
    <property type="entry name" value="U5 small nuclear ribonucleoprotein helicase"/>
    <property type="match status" value="1"/>
</dbReference>
<dbReference type="EC" id="5.6.2.4" evidence="13"/>
<keyword evidence="5" id="KW-0378">Hydrolase</keyword>
<evidence type="ECO:0000313" key="19">
    <source>
        <dbReference type="EMBL" id="KAF2021045.1"/>
    </source>
</evidence>
<name>A0A6A5Y662_9PLEO</name>
<evidence type="ECO:0000256" key="4">
    <source>
        <dbReference type="ARBA" id="ARBA00022741"/>
    </source>
</evidence>
<dbReference type="InterPro" id="IPR001650">
    <property type="entry name" value="Helicase_C-like"/>
</dbReference>
<dbReference type="Pfam" id="PF00270">
    <property type="entry name" value="DEAD"/>
    <property type="match status" value="1"/>
</dbReference>
<feature type="region of interest" description="Disordered" evidence="15">
    <location>
        <begin position="1774"/>
        <end position="1805"/>
    </location>
</feature>
<dbReference type="GO" id="GO:0003676">
    <property type="term" value="F:nucleic acid binding"/>
    <property type="evidence" value="ECO:0007669"/>
    <property type="project" value="InterPro"/>
</dbReference>
<reference evidence="19" key="1">
    <citation type="journal article" date="2020" name="Stud. Mycol.">
        <title>101 Dothideomycetes genomes: a test case for predicting lifestyles and emergence of pathogens.</title>
        <authorList>
            <person name="Haridas S."/>
            <person name="Albert R."/>
            <person name="Binder M."/>
            <person name="Bloem J."/>
            <person name="Labutti K."/>
            <person name="Salamov A."/>
            <person name="Andreopoulos B."/>
            <person name="Baker S."/>
            <person name="Barry K."/>
            <person name="Bills G."/>
            <person name="Bluhm B."/>
            <person name="Cannon C."/>
            <person name="Castanera R."/>
            <person name="Culley D."/>
            <person name="Daum C."/>
            <person name="Ezra D."/>
            <person name="Gonzalez J."/>
            <person name="Henrissat B."/>
            <person name="Kuo A."/>
            <person name="Liang C."/>
            <person name="Lipzen A."/>
            <person name="Lutzoni F."/>
            <person name="Magnuson J."/>
            <person name="Mondo S."/>
            <person name="Nolan M."/>
            <person name="Ohm R."/>
            <person name="Pangilinan J."/>
            <person name="Park H.-J."/>
            <person name="Ramirez L."/>
            <person name="Alfaro M."/>
            <person name="Sun H."/>
            <person name="Tritt A."/>
            <person name="Yoshinaga Y."/>
            <person name="Zwiers L.-H."/>
            <person name="Turgeon B."/>
            <person name="Goodwin S."/>
            <person name="Spatafora J."/>
            <person name="Crous P."/>
            <person name="Grigoriev I."/>
        </authorList>
    </citation>
    <scope>NUCLEOTIDE SEQUENCE</scope>
    <source>
        <strain evidence="19">CBS 175.79</strain>
    </source>
</reference>
<keyword evidence="9 16" id="KW-0472">Membrane</keyword>
<dbReference type="InterPro" id="IPR036390">
    <property type="entry name" value="WH_DNA-bd_sf"/>
</dbReference>
<proteinExistence type="inferred from homology"/>
<feature type="compositionally biased region" description="Polar residues" evidence="15">
    <location>
        <begin position="1640"/>
        <end position="1654"/>
    </location>
</feature>
<dbReference type="SMART" id="SM00487">
    <property type="entry name" value="DEXDc"/>
    <property type="match status" value="1"/>
</dbReference>
<dbReference type="Pfam" id="PF00271">
    <property type="entry name" value="Helicase_C"/>
    <property type="match status" value="1"/>
</dbReference>
<protein>
    <recommendedName>
        <fullName evidence="13">DNA 3'-5' helicase</fullName>
        <ecNumber evidence="13">5.6.2.4</ecNumber>
    </recommendedName>
</protein>
<keyword evidence="8 16" id="KW-1133">Transmembrane helix</keyword>
<dbReference type="GO" id="GO:0015165">
    <property type="term" value="F:pyrimidine nucleotide-sugar transmembrane transporter activity"/>
    <property type="evidence" value="ECO:0007669"/>
    <property type="project" value="InterPro"/>
</dbReference>
<feature type="domain" description="Helicase C-terminal" evidence="18">
    <location>
        <begin position="911"/>
        <end position="1100"/>
    </location>
</feature>
<evidence type="ECO:0000256" key="5">
    <source>
        <dbReference type="ARBA" id="ARBA00022801"/>
    </source>
</evidence>
<dbReference type="FunFam" id="1.10.3380.10:FF:000012">
    <property type="entry name" value="DEAD/DEAH box DNA helicase"/>
    <property type="match status" value="1"/>
</dbReference>
<evidence type="ECO:0000256" key="1">
    <source>
        <dbReference type="ARBA" id="ARBA00004141"/>
    </source>
</evidence>
<dbReference type="CDD" id="cd18795">
    <property type="entry name" value="SF2_C_Ski2"/>
    <property type="match status" value="1"/>
</dbReference>
<dbReference type="Pfam" id="PF04142">
    <property type="entry name" value="Nuc_sug_transp"/>
    <property type="match status" value="1"/>
</dbReference>
<dbReference type="Gene3D" id="3.40.50.300">
    <property type="entry name" value="P-loop containing nucleotide triphosphate hydrolases"/>
    <property type="match status" value="2"/>
</dbReference>
<evidence type="ECO:0000259" key="18">
    <source>
        <dbReference type="PROSITE" id="PS51194"/>
    </source>
</evidence>
<evidence type="ECO:0000256" key="8">
    <source>
        <dbReference type="ARBA" id="ARBA00022989"/>
    </source>
</evidence>
<dbReference type="InterPro" id="IPR007271">
    <property type="entry name" value="Nuc_sug_transpt"/>
</dbReference>
<feature type="non-terminal residue" evidence="19">
    <location>
        <position position="1805"/>
    </location>
</feature>
<dbReference type="InterPro" id="IPR052247">
    <property type="entry name" value="Meiotic_Crossover_Helicase"/>
</dbReference>
<comment type="catalytic activity">
    <reaction evidence="14">
        <text>ATP + H2O = ADP + phosphate + H(+)</text>
        <dbReference type="Rhea" id="RHEA:13065"/>
        <dbReference type="ChEBI" id="CHEBI:15377"/>
        <dbReference type="ChEBI" id="CHEBI:15378"/>
        <dbReference type="ChEBI" id="CHEBI:30616"/>
        <dbReference type="ChEBI" id="CHEBI:43474"/>
        <dbReference type="ChEBI" id="CHEBI:456216"/>
        <dbReference type="EC" id="5.6.2.4"/>
    </reaction>
</comment>
<dbReference type="Pfam" id="PF23445">
    <property type="entry name" value="WHD_SNRNP200"/>
    <property type="match status" value="1"/>
</dbReference>
<evidence type="ECO:0000313" key="20">
    <source>
        <dbReference type="Proteomes" id="UP000799778"/>
    </source>
</evidence>
<feature type="transmembrane region" description="Helical" evidence="16">
    <location>
        <begin position="311"/>
        <end position="333"/>
    </location>
</feature>
<dbReference type="InterPro" id="IPR004179">
    <property type="entry name" value="Sec63-dom"/>
</dbReference>
<dbReference type="EMBL" id="ML978066">
    <property type="protein sequence ID" value="KAF2021045.1"/>
    <property type="molecule type" value="Genomic_DNA"/>
</dbReference>
<comment type="subcellular location">
    <subcellularLocation>
        <location evidence="1">Membrane</location>
        <topology evidence="1">Multi-pass membrane protein</topology>
    </subcellularLocation>
</comment>
<dbReference type="SUPFAM" id="SSF52540">
    <property type="entry name" value="P-loop containing nucleoside triphosphate hydrolases"/>
    <property type="match status" value="1"/>
</dbReference>
<dbReference type="Gene3D" id="1.10.3730.20">
    <property type="match status" value="1"/>
</dbReference>
<organism evidence="19 20">
    <name type="scientific">Aaosphaeria arxii CBS 175.79</name>
    <dbReference type="NCBI Taxonomy" id="1450172"/>
    <lineage>
        <taxon>Eukaryota</taxon>
        <taxon>Fungi</taxon>
        <taxon>Dikarya</taxon>
        <taxon>Ascomycota</taxon>
        <taxon>Pezizomycotina</taxon>
        <taxon>Dothideomycetes</taxon>
        <taxon>Pleosporomycetidae</taxon>
        <taxon>Pleosporales</taxon>
        <taxon>Pleosporales incertae sedis</taxon>
        <taxon>Aaosphaeria</taxon>
    </lineage>
</organism>
<feature type="compositionally biased region" description="Polar residues" evidence="15">
    <location>
        <begin position="1796"/>
        <end position="1805"/>
    </location>
</feature>
<feature type="region of interest" description="Disordered" evidence="15">
    <location>
        <begin position="426"/>
        <end position="485"/>
    </location>
</feature>
<feature type="region of interest" description="Disordered" evidence="15">
    <location>
        <begin position="580"/>
        <end position="609"/>
    </location>
</feature>
<dbReference type="SMART" id="SM00973">
    <property type="entry name" value="Sec63"/>
    <property type="match status" value="1"/>
</dbReference>
<dbReference type="PANTHER" id="PTHR47835">
    <property type="entry name" value="HFM1, ATP DEPENDENT DNA HELICASE HOMOLOG"/>
    <property type="match status" value="1"/>
</dbReference>
<evidence type="ECO:0000256" key="12">
    <source>
        <dbReference type="ARBA" id="ARBA00034617"/>
    </source>
</evidence>
<evidence type="ECO:0000256" key="2">
    <source>
        <dbReference type="ARBA" id="ARBA00010140"/>
    </source>
</evidence>